<proteinExistence type="inferred from homology"/>
<feature type="domain" description="UspA" evidence="2">
    <location>
        <begin position="3"/>
        <end position="55"/>
    </location>
</feature>
<name>X1GC91_9ZZZZ</name>
<dbReference type="CDD" id="cd00293">
    <property type="entry name" value="USP-like"/>
    <property type="match status" value="1"/>
</dbReference>
<evidence type="ECO:0000256" key="1">
    <source>
        <dbReference type="ARBA" id="ARBA00008791"/>
    </source>
</evidence>
<evidence type="ECO:0000259" key="2">
    <source>
        <dbReference type="Pfam" id="PF00582"/>
    </source>
</evidence>
<dbReference type="EMBL" id="BART01040714">
    <property type="protein sequence ID" value="GAH30658.1"/>
    <property type="molecule type" value="Genomic_DNA"/>
</dbReference>
<protein>
    <recommendedName>
        <fullName evidence="2">UspA domain-containing protein</fullName>
    </recommendedName>
</protein>
<gene>
    <name evidence="3" type="ORF">S01H4_66065</name>
</gene>
<feature type="non-terminal residue" evidence="3">
    <location>
        <position position="1"/>
    </location>
</feature>
<dbReference type="AlphaFoldDB" id="X1GC91"/>
<organism evidence="3">
    <name type="scientific">marine sediment metagenome</name>
    <dbReference type="NCBI Taxonomy" id="412755"/>
    <lineage>
        <taxon>unclassified sequences</taxon>
        <taxon>metagenomes</taxon>
        <taxon>ecological metagenomes</taxon>
    </lineage>
</organism>
<dbReference type="Pfam" id="PF00582">
    <property type="entry name" value="Usp"/>
    <property type="match status" value="1"/>
</dbReference>
<dbReference type="Gene3D" id="3.40.50.620">
    <property type="entry name" value="HUPs"/>
    <property type="match status" value="1"/>
</dbReference>
<dbReference type="InterPro" id="IPR006015">
    <property type="entry name" value="Universal_stress_UspA"/>
</dbReference>
<dbReference type="InterPro" id="IPR006016">
    <property type="entry name" value="UspA"/>
</dbReference>
<dbReference type="InterPro" id="IPR014729">
    <property type="entry name" value="Rossmann-like_a/b/a_fold"/>
</dbReference>
<dbReference type="SUPFAM" id="SSF52402">
    <property type="entry name" value="Adenine nucleotide alpha hydrolases-like"/>
    <property type="match status" value="1"/>
</dbReference>
<evidence type="ECO:0000313" key="3">
    <source>
        <dbReference type="EMBL" id="GAH30658.1"/>
    </source>
</evidence>
<sequence>AILAHGTPIREILHTIREQNIDLVVMATHGQTGIAHALFGSTSEKVVRRSPVPVLTAIFP</sequence>
<comment type="similarity">
    <text evidence="1">Belongs to the universal stress protein A family.</text>
</comment>
<comment type="caution">
    <text evidence="3">The sequence shown here is derived from an EMBL/GenBank/DDBJ whole genome shotgun (WGS) entry which is preliminary data.</text>
</comment>
<dbReference type="PANTHER" id="PTHR46268:SF6">
    <property type="entry name" value="UNIVERSAL STRESS PROTEIN UP12"/>
    <property type="match status" value="1"/>
</dbReference>
<dbReference type="PRINTS" id="PR01438">
    <property type="entry name" value="UNVRSLSTRESS"/>
</dbReference>
<dbReference type="PANTHER" id="PTHR46268">
    <property type="entry name" value="STRESS RESPONSE PROTEIN NHAX"/>
    <property type="match status" value="1"/>
</dbReference>
<accession>X1GC91</accession>
<reference evidence="3" key="1">
    <citation type="journal article" date="2014" name="Front. Microbiol.">
        <title>High frequency of phylogenetically diverse reductive dehalogenase-homologous genes in deep subseafloor sedimentary metagenomes.</title>
        <authorList>
            <person name="Kawai M."/>
            <person name="Futagami T."/>
            <person name="Toyoda A."/>
            <person name="Takaki Y."/>
            <person name="Nishi S."/>
            <person name="Hori S."/>
            <person name="Arai W."/>
            <person name="Tsubouchi T."/>
            <person name="Morono Y."/>
            <person name="Uchiyama I."/>
            <person name="Ito T."/>
            <person name="Fujiyama A."/>
            <person name="Inagaki F."/>
            <person name="Takami H."/>
        </authorList>
    </citation>
    <scope>NUCLEOTIDE SEQUENCE</scope>
    <source>
        <strain evidence="3">Expedition CK06-06</strain>
    </source>
</reference>